<comment type="caution">
    <text evidence="1">The sequence shown here is derived from an EMBL/GenBank/DDBJ whole genome shotgun (WGS) entry which is preliminary data.</text>
</comment>
<reference evidence="1 2" key="1">
    <citation type="journal article" date="2016" name="Nat. Commun.">
        <title>Thousands of microbial genomes shed light on interconnected biogeochemical processes in an aquifer system.</title>
        <authorList>
            <person name="Anantharaman K."/>
            <person name="Brown C.T."/>
            <person name="Hug L.A."/>
            <person name="Sharon I."/>
            <person name="Castelle C.J."/>
            <person name="Probst A.J."/>
            <person name="Thomas B.C."/>
            <person name="Singh A."/>
            <person name="Wilkins M.J."/>
            <person name="Karaoz U."/>
            <person name="Brodie E.L."/>
            <person name="Williams K.H."/>
            <person name="Hubbard S.S."/>
            <person name="Banfield J.F."/>
        </authorList>
    </citation>
    <scope>NUCLEOTIDE SEQUENCE [LARGE SCALE GENOMIC DNA]</scope>
</reference>
<protein>
    <recommendedName>
        <fullName evidence="3">Bacterial Ig domain-containing protein</fullName>
    </recommendedName>
</protein>
<accession>A0A1G1VDR1</accession>
<dbReference type="Proteomes" id="UP000177685">
    <property type="component" value="Unassembled WGS sequence"/>
</dbReference>
<sequence length="133" mass="13605">MGPGTYSVSTGCGGKQIDAVGYCGSYKFNGACAPAGGPSPTIQCLDIKIYTTAGVRITDPVGTIKPGDTIRLSVSGNTNASGGLSKARFRTNGGVWQETAVKNAAGEYYLDVTVSAGAFSIEAQVFSPVLGWE</sequence>
<dbReference type="AlphaFoldDB" id="A0A1G1VDR1"/>
<evidence type="ECO:0008006" key="3">
    <source>
        <dbReference type="Google" id="ProtNLM"/>
    </source>
</evidence>
<dbReference type="EMBL" id="MHCD01000033">
    <property type="protein sequence ID" value="OGY13491.1"/>
    <property type="molecule type" value="Genomic_DNA"/>
</dbReference>
<evidence type="ECO:0000313" key="2">
    <source>
        <dbReference type="Proteomes" id="UP000177685"/>
    </source>
</evidence>
<proteinExistence type="predicted"/>
<evidence type="ECO:0000313" key="1">
    <source>
        <dbReference type="EMBL" id="OGY13491.1"/>
    </source>
</evidence>
<organism evidence="1 2">
    <name type="scientific">Candidatus Blackburnbacteria bacterium RIFCSPLOWO2_01_FULL_41_27</name>
    <dbReference type="NCBI Taxonomy" id="1797520"/>
    <lineage>
        <taxon>Bacteria</taxon>
        <taxon>Candidatus Blackburniibacteriota</taxon>
    </lineage>
</organism>
<name>A0A1G1VDR1_9BACT</name>
<gene>
    <name evidence="1" type="ORF">A3A58_01810</name>
</gene>